<dbReference type="EMBL" id="BAAAPW010000001">
    <property type="protein sequence ID" value="GAA2026649.1"/>
    <property type="molecule type" value="Genomic_DNA"/>
</dbReference>
<protein>
    <submittedName>
        <fullName evidence="3">FMN-binding protein MioC</fullName>
    </submittedName>
</protein>
<dbReference type="InterPro" id="IPR001094">
    <property type="entry name" value="Flavdoxin-like"/>
</dbReference>
<dbReference type="InterPro" id="IPR008254">
    <property type="entry name" value="Flavodoxin/NO_synth"/>
</dbReference>
<dbReference type="Gene3D" id="3.40.50.360">
    <property type="match status" value="1"/>
</dbReference>
<accession>A0ABP5FHL4</accession>
<dbReference type="PROSITE" id="PS50902">
    <property type="entry name" value="FLAVODOXIN_LIKE"/>
    <property type="match status" value="1"/>
</dbReference>
<dbReference type="PRINTS" id="PR00369">
    <property type="entry name" value="FLAVODOXIN"/>
</dbReference>
<proteinExistence type="predicted"/>
<dbReference type="SUPFAM" id="SSF52218">
    <property type="entry name" value="Flavoproteins"/>
    <property type="match status" value="1"/>
</dbReference>
<evidence type="ECO:0000256" key="1">
    <source>
        <dbReference type="ARBA" id="ARBA00022630"/>
    </source>
</evidence>
<dbReference type="PANTHER" id="PTHR19384">
    <property type="entry name" value="NITRIC OXIDE SYNTHASE-RELATED"/>
    <property type="match status" value="1"/>
</dbReference>
<dbReference type="Pfam" id="PF00258">
    <property type="entry name" value="Flavodoxin_1"/>
    <property type="match status" value="1"/>
</dbReference>
<reference evidence="4" key="1">
    <citation type="journal article" date="2019" name="Int. J. Syst. Evol. Microbiol.">
        <title>The Global Catalogue of Microorganisms (GCM) 10K type strain sequencing project: providing services to taxonomists for standard genome sequencing and annotation.</title>
        <authorList>
            <consortium name="The Broad Institute Genomics Platform"/>
            <consortium name="The Broad Institute Genome Sequencing Center for Infectious Disease"/>
            <person name="Wu L."/>
            <person name="Ma J."/>
        </authorList>
    </citation>
    <scope>NUCLEOTIDE SEQUENCE [LARGE SCALE GENOMIC DNA]</scope>
    <source>
        <strain evidence="4">JCM 15672</strain>
    </source>
</reference>
<dbReference type="PANTHER" id="PTHR19384:SF17">
    <property type="entry name" value="NADPH--CYTOCHROME P450 REDUCTASE"/>
    <property type="match status" value="1"/>
</dbReference>
<evidence type="ECO:0000259" key="2">
    <source>
        <dbReference type="PROSITE" id="PS50902"/>
    </source>
</evidence>
<name>A0ABP5FHL4_9MICO</name>
<evidence type="ECO:0000313" key="4">
    <source>
        <dbReference type="Proteomes" id="UP001501196"/>
    </source>
</evidence>
<sequence>MSAIPIIFGTESGNAEMVADDIAEALTDAGHDAEVVPMEDFEVADLPDHEVVVVITSTYGEGELPETTAPFHAALIEQEPDLSSVRFAAFGLGDSTYETYNNAISILQAELTRLGAAQIGETCRHDAASGLDLTIVATEWVDTIAGEL</sequence>
<evidence type="ECO:0000313" key="3">
    <source>
        <dbReference type="EMBL" id="GAA2026649.1"/>
    </source>
</evidence>
<keyword evidence="1" id="KW-0285">Flavoprotein</keyword>
<dbReference type="RefSeq" id="WP_344369539.1">
    <property type="nucleotide sequence ID" value="NZ_BAAAPW010000001.1"/>
</dbReference>
<gene>
    <name evidence="3" type="primary">mioC</name>
    <name evidence="3" type="ORF">GCM10009819_07340</name>
</gene>
<keyword evidence="4" id="KW-1185">Reference proteome</keyword>
<dbReference type="Proteomes" id="UP001501196">
    <property type="component" value="Unassembled WGS sequence"/>
</dbReference>
<organism evidence="3 4">
    <name type="scientific">Agromyces tropicus</name>
    <dbReference type="NCBI Taxonomy" id="555371"/>
    <lineage>
        <taxon>Bacteria</taxon>
        <taxon>Bacillati</taxon>
        <taxon>Actinomycetota</taxon>
        <taxon>Actinomycetes</taxon>
        <taxon>Micrococcales</taxon>
        <taxon>Microbacteriaceae</taxon>
        <taxon>Agromyces</taxon>
    </lineage>
</organism>
<feature type="domain" description="Flavodoxin-like" evidence="2">
    <location>
        <begin position="4"/>
        <end position="145"/>
    </location>
</feature>
<dbReference type="InterPro" id="IPR029039">
    <property type="entry name" value="Flavoprotein-like_sf"/>
</dbReference>
<comment type="caution">
    <text evidence="3">The sequence shown here is derived from an EMBL/GenBank/DDBJ whole genome shotgun (WGS) entry which is preliminary data.</text>
</comment>